<dbReference type="GO" id="GO:0016747">
    <property type="term" value="F:acyltransferase activity, transferring groups other than amino-acyl groups"/>
    <property type="evidence" value="ECO:0007669"/>
    <property type="project" value="InterPro"/>
</dbReference>
<dbReference type="PANTHER" id="PTHR23028:SF53">
    <property type="entry name" value="ACYL_TRANSF_3 DOMAIN-CONTAINING PROTEIN"/>
    <property type="match status" value="1"/>
</dbReference>
<proteinExistence type="predicted"/>
<dbReference type="EMBL" id="FOCL01000006">
    <property type="protein sequence ID" value="SEO26734.1"/>
    <property type="molecule type" value="Genomic_DNA"/>
</dbReference>
<feature type="transmembrane region" description="Helical" evidence="1">
    <location>
        <begin position="55"/>
        <end position="73"/>
    </location>
</feature>
<feature type="transmembrane region" description="Helical" evidence="1">
    <location>
        <begin position="331"/>
        <end position="355"/>
    </location>
</feature>
<name>A0A1H8NAW6_9SPHI</name>
<reference evidence="4" key="1">
    <citation type="submission" date="2016-10" db="EMBL/GenBank/DDBJ databases">
        <authorList>
            <person name="Varghese N."/>
            <person name="Submissions S."/>
        </authorList>
    </citation>
    <scope>NUCLEOTIDE SEQUENCE [LARGE SCALE GENOMIC DNA]</scope>
    <source>
        <strain evidence="4">Gh-48</strain>
    </source>
</reference>
<feature type="transmembrane region" description="Helical" evidence="1">
    <location>
        <begin position="207"/>
        <end position="225"/>
    </location>
</feature>
<keyword evidence="3" id="KW-0378">Hydrolase</keyword>
<feature type="transmembrane region" description="Helical" evidence="1">
    <location>
        <begin position="177"/>
        <end position="195"/>
    </location>
</feature>
<protein>
    <submittedName>
        <fullName evidence="3">Peptidoglycan/LPS O-acetylase OafA/YrhL, contains acyltransferase and SGNH-hydrolase domains</fullName>
    </submittedName>
</protein>
<dbReference type="AlphaFoldDB" id="A0A1H8NAW6"/>
<dbReference type="GO" id="GO:0016020">
    <property type="term" value="C:membrane"/>
    <property type="evidence" value="ECO:0007669"/>
    <property type="project" value="TreeGrafter"/>
</dbReference>
<dbReference type="Pfam" id="PF01757">
    <property type="entry name" value="Acyl_transf_3"/>
    <property type="match status" value="1"/>
</dbReference>
<evidence type="ECO:0000313" key="4">
    <source>
        <dbReference type="Proteomes" id="UP000198942"/>
    </source>
</evidence>
<keyword evidence="1" id="KW-1133">Transmembrane helix</keyword>
<keyword evidence="3" id="KW-0012">Acyltransferase</keyword>
<dbReference type="Proteomes" id="UP000198942">
    <property type="component" value="Unassembled WGS sequence"/>
</dbReference>
<feature type="transmembrane region" description="Helical" evidence="1">
    <location>
        <begin position="94"/>
        <end position="112"/>
    </location>
</feature>
<keyword evidence="1" id="KW-0472">Membrane</keyword>
<organism evidence="3 4">
    <name type="scientific">Mucilaginibacter gossypiicola</name>
    <dbReference type="NCBI Taxonomy" id="551995"/>
    <lineage>
        <taxon>Bacteria</taxon>
        <taxon>Pseudomonadati</taxon>
        <taxon>Bacteroidota</taxon>
        <taxon>Sphingobacteriia</taxon>
        <taxon>Sphingobacteriales</taxon>
        <taxon>Sphingobacteriaceae</taxon>
        <taxon>Mucilaginibacter</taxon>
    </lineage>
</organism>
<dbReference type="PANTHER" id="PTHR23028">
    <property type="entry name" value="ACETYLTRANSFERASE"/>
    <property type="match status" value="1"/>
</dbReference>
<keyword evidence="4" id="KW-1185">Reference proteome</keyword>
<feature type="transmembrane region" description="Helical" evidence="1">
    <location>
        <begin position="264"/>
        <end position="283"/>
    </location>
</feature>
<dbReference type="InterPro" id="IPR002656">
    <property type="entry name" value="Acyl_transf_3_dom"/>
</dbReference>
<dbReference type="RefSeq" id="WP_091213604.1">
    <property type="nucleotide sequence ID" value="NZ_FOCL01000006.1"/>
</dbReference>
<sequence length="375" mass="43456">MIKKTEKVNYFENLDILRVFLALAVVIFHIPEISASVLHVHLYSDFAIFHKGTEAVFFFFTLSGFLITRLLLIERDVYSDINLKMFYLRRVLRIWPVYFAVIIVGILYYHIILPRLGIVSKANYSIGEALLLCVFFLSNVFQRLFRPGSILSITWSIGVEEQFYLLWPLLFKKSSKGFILGFLIVLYLIIASYNFLNPGSILLKYRFLFDFMIIGGVMALLIQKYEQILIPFFKSKLVLFTFFVLFVLVFFTNVFNPISSLNEQLYHTVCGLISIGWIVTLAFSQPISALKKFTYLGKISYGIYMYHMIMVNFVLFIVLKTKLAQVVNIPLLSIIINFSVIALTLILSHLSYKYFETYFLSLKNKFTKVKPAAAN</sequence>
<keyword evidence="3" id="KW-0808">Transferase</keyword>
<dbReference type="InterPro" id="IPR050879">
    <property type="entry name" value="Acyltransferase_3"/>
</dbReference>
<feature type="transmembrane region" description="Helical" evidence="1">
    <location>
        <begin position="295"/>
        <end position="319"/>
    </location>
</feature>
<dbReference type="GO" id="GO:0009103">
    <property type="term" value="P:lipopolysaccharide biosynthetic process"/>
    <property type="evidence" value="ECO:0007669"/>
    <property type="project" value="TreeGrafter"/>
</dbReference>
<gene>
    <name evidence="3" type="ORF">SAMN05192574_106340</name>
</gene>
<keyword evidence="1" id="KW-0812">Transmembrane</keyword>
<feature type="transmembrane region" description="Helical" evidence="1">
    <location>
        <begin position="237"/>
        <end position="258"/>
    </location>
</feature>
<dbReference type="STRING" id="551995.SAMN05192574_106340"/>
<evidence type="ECO:0000259" key="2">
    <source>
        <dbReference type="Pfam" id="PF01757"/>
    </source>
</evidence>
<dbReference type="OrthoDB" id="290051at2"/>
<evidence type="ECO:0000313" key="3">
    <source>
        <dbReference type="EMBL" id="SEO26734.1"/>
    </source>
</evidence>
<feature type="domain" description="Acyltransferase 3" evidence="2">
    <location>
        <begin position="12"/>
        <end position="348"/>
    </location>
</feature>
<dbReference type="GO" id="GO:0016787">
    <property type="term" value="F:hydrolase activity"/>
    <property type="evidence" value="ECO:0007669"/>
    <property type="project" value="UniProtKB-KW"/>
</dbReference>
<accession>A0A1H8NAW6</accession>
<feature type="transmembrane region" description="Helical" evidence="1">
    <location>
        <begin position="20"/>
        <end position="43"/>
    </location>
</feature>
<evidence type="ECO:0000256" key="1">
    <source>
        <dbReference type="SAM" id="Phobius"/>
    </source>
</evidence>